<name>A0ABP6S7V7_9ACTN</name>
<reference evidence="2" key="1">
    <citation type="journal article" date="2019" name="Int. J. Syst. Evol. Microbiol.">
        <title>The Global Catalogue of Microorganisms (GCM) 10K type strain sequencing project: providing services to taxonomists for standard genome sequencing and annotation.</title>
        <authorList>
            <consortium name="The Broad Institute Genomics Platform"/>
            <consortium name="The Broad Institute Genome Sequencing Center for Infectious Disease"/>
            <person name="Wu L."/>
            <person name="Ma J."/>
        </authorList>
    </citation>
    <scope>NUCLEOTIDE SEQUENCE [LARGE SCALE GENOMIC DNA]</scope>
    <source>
        <strain evidence="2">JCM 9651</strain>
    </source>
</reference>
<protein>
    <submittedName>
        <fullName evidence="1">Uncharacterized protein</fullName>
    </submittedName>
</protein>
<proteinExistence type="predicted"/>
<comment type="caution">
    <text evidence="1">The sequence shown here is derived from an EMBL/GenBank/DDBJ whole genome shotgun (WGS) entry which is preliminary data.</text>
</comment>
<evidence type="ECO:0000313" key="1">
    <source>
        <dbReference type="EMBL" id="GAA3369531.1"/>
    </source>
</evidence>
<evidence type="ECO:0000313" key="2">
    <source>
        <dbReference type="Proteomes" id="UP001499990"/>
    </source>
</evidence>
<organism evidence="1 2">
    <name type="scientific">Streptomyces sannanensis</name>
    <dbReference type="NCBI Taxonomy" id="285536"/>
    <lineage>
        <taxon>Bacteria</taxon>
        <taxon>Bacillati</taxon>
        <taxon>Actinomycetota</taxon>
        <taxon>Actinomycetes</taxon>
        <taxon>Kitasatosporales</taxon>
        <taxon>Streptomycetaceae</taxon>
        <taxon>Streptomyces</taxon>
    </lineage>
</organism>
<dbReference type="Proteomes" id="UP001499990">
    <property type="component" value="Unassembled WGS sequence"/>
</dbReference>
<sequence>MDAAGGFILVPHPASGGLANVVGQTAPLLPERVASVPIAPAPSRALTSD</sequence>
<accession>A0ABP6S7V7</accession>
<dbReference type="EMBL" id="BAAAYL010000001">
    <property type="protein sequence ID" value="GAA3369531.1"/>
    <property type="molecule type" value="Genomic_DNA"/>
</dbReference>
<keyword evidence="2" id="KW-1185">Reference proteome</keyword>
<gene>
    <name evidence="1" type="ORF">GCM10020367_12620</name>
</gene>